<feature type="binding site" evidence="9 12">
    <location>
        <begin position="386"/>
        <end position="393"/>
    </location>
    <ligand>
        <name>ATP</name>
        <dbReference type="ChEBI" id="CHEBI:30616"/>
    </ligand>
</feature>
<evidence type="ECO:0000313" key="17">
    <source>
        <dbReference type="EMBL" id="RFM25454.1"/>
    </source>
</evidence>
<dbReference type="Gene3D" id="3.40.50.300">
    <property type="entry name" value="P-loop containing nucleotide triphosphate hydrolases"/>
    <property type="match status" value="1"/>
</dbReference>
<proteinExistence type="evidence at transcript level"/>
<dbReference type="InterPro" id="IPR014721">
    <property type="entry name" value="Ribsml_uS5_D2-typ_fold_subgr"/>
</dbReference>
<evidence type="ECO:0000259" key="15">
    <source>
        <dbReference type="PROSITE" id="PS51786"/>
    </source>
</evidence>
<evidence type="ECO:0000256" key="8">
    <source>
        <dbReference type="ARBA" id="ARBA00023016"/>
    </source>
</evidence>
<dbReference type="PRINTS" id="PR00830">
    <property type="entry name" value="ENDOLAPTASE"/>
</dbReference>
<dbReference type="SUPFAM" id="SSF88697">
    <property type="entry name" value="PUA domain-like"/>
    <property type="match status" value="1"/>
</dbReference>
<dbReference type="GO" id="GO:0006515">
    <property type="term" value="P:protein quality control for misfolded or incompletely synthesized proteins"/>
    <property type="evidence" value="ECO:0007669"/>
    <property type="project" value="UniProtKB-UniRule"/>
</dbReference>
<evidence type="ECO:0000256" key="2">
    <source>
        <dbReference type="ARBA" id="ARBA00022490"/>
    </source>
</evidence>
<protein>
    <recommendedName>
        <fullName evidence="9 10">Lon protease</fullName>
        <ecNumber evidence="9 10">3.4.21.53</ecNumber>
    </recommendedName>
    <alternativeName>
        <fullName evidence="9">ATP-dependent protease La</fullName>
    </alternativeName>
</protein>
<comment type="similarity">
    <text evidence="9 10 13">Belongs to the peptidase S16 family.</text>
</comment>
<keyword evidence="7 9" id="KW-0067">ATP-binding</keyword>
<dbReference type="Gene3D" id="3.30.230.10">
    <property type="match status" value="1"/>
</dbReference>
<evidence type="ECO:0000256" key="3">
    <source>
        <dbReference type="ARBA" id="ARBA00022670"/>
    </source>
</evidence>
<name>A0A395M678_9BACT</name>
<gene>
    <name evidence="9 17" type="primary">lon</name>
    <name evidence="17" type="ORF">D0433_00025</name>
</gene>
<dbReference type="InterPro" id="IPR008269">
    <property type="entry name" value="Lon_proteolytic"/>
</dbReference>
<dbReference type="PANTHER" id="PTHR10046">
    <property type="entry name" value="ATP DEPENDENT LON PROTEASE FAMILY MEMBER"/>
    <property type="match status" value="1"/>
</dbReference>
<dbReference type="SUPFAM" id="SSF52540">
    <property type="entry name" value="P-loop containing nucleoside triphosphate hydrolases"/>
    <property type="match status" value="1"/>
</dbReference>
<feature type="active site" evidence="9 11">
    <location>
        <position position="761"/>
    </location>
</feature>
<accession>A0A395M678</accession>
<evidence type="ECO:0000256" key="4">
    <source>
        <dbReference type="ARBA" id="ARBA00022741"/>
    </source>
</evidence>
<evidence type="ECO:0000259" key="16">
    <source>
        <dbReference type="PROSITE" id="PS51787"/>
    </source>
</evidence>
<comment type="function">
    <text evidence="9">ATP-dependent serine protease that mediates the selective degradation of mutant and abnormal proteins as well as certain short-lived regulatory proteins. Required for cellular homeostasis and for survival from DNA damage and developmental changes induced by stress. Degrades polypeptides processively to yield small peptide fragments that are 5 to 10 amino acids long. Binds to DNA in a double-stranded, site-specific manner.</text>
</comment>
<dbReference type="InterPro" id="IPR003959">
    <property type="entry name" value="ATPase_AAA_core"/>
</dbReference>
<comment type="caution">
    <text evidence="17">The sequence shown here is derived from an EMBL/GenBank/DDBJ whole genome shotgun (WGS) entry which is preliminary data.</text>
</comment>
<dbReference type="SMART" id="SM00382">
    <property type="entry name" value="AAA"/>
    <property type="match status" value="1"/>
</dbReference>
<dbReference type="GO" id="GO:0043565">
    <property type="term" value="F:sequence-specific DNA binding"/>
    <property type="evidence" value="ECO:0007669"/>
    <property type="project" value="UniProtKB-UniRule"/>
</dbReference>
<dbReference type="PIRSF" id="PIRSF001174">
    <property type="entry name" value="Lon_proteas"/>
    <property type="match status" value="1"/>
</dbReference>
<feature type="domain" description="Lon proteolytic" evidence="15">
    <location>
        <begin position="631"/>
        <end position="815"/>
    </location>
</feature>
<dbReference type="GO" id="GO:0016887">
    <property type="term" value="F:ATP hydrolysis activity"/>
    <property type="evidence" value="ECO:0007669"/>
    <property type="project" value="UniProtKB-UniRule"/>
</dbReference>
<comment type="subunit">
    <text evidence="9 10">Homohexamer. Organized in a ring with a central cavity.</text>
</comment>
<reference evidence="17 18" key="1">
    <citation type="journal article" date="2011" name="ISME J.">
        <title>Community ecology of hot spring cyanobacterial mats: predominant populations and their functional potential.</title>
        <authorList>
            <person name="Klatt C.G."/>
            <person name="Wood J.M."/>
            <person name="Rusch D.B."/>
            <person name="Bateson M.M."/>
            <person name="Hamamura N."/>
            <person name="Heidelberg J.F."/>
            <person name="Grossman A.R."/>
            <person name="Bhaya D."/>
            <person name="Cohan F.M."/>
            <person name="Kuhl M."/>
            <person name="Bryant D.A."/>
            <person name="Ward D.M."/>
        </authorList>
    </citation>
    <scope>NUCLEOTIDE SEQUENCE [LARGE SCALE GENOMIC DNA]</scope>
    <source>
        <strain evidence="17">OS</strain>
    </source>
</reference>
<dbReference type="Gene3D" id="1.10.8.60">
    <property type="match status" value="1"/>
</dbReference>
<keyword evidence="3 9" id="KW-0645">Protease</keyword>
<evidence type="ECO:0000256" key="12">
    <source>
        <dbReference type="PIRSR" id="PIRSR001174-2"/>
    </source>
</evidence>
<dbReference type="FunFam" id="3.40.50.300:FF:000382">
    <property type="entry name" value="Lon protease homolog 2, peroxisomal"/>
    <property type="match status" value="1"/>
</dbReference>
<feature type="region of interest" description="Disordered" evidence="14">
    <location>
        <begin position="827"/>
        <end position="872"/>
    </location>
</feature>
<dbReference type="InterPro" id="IPR027417">
    <property type="entry name" value="P-loop_NTPase"/>
</dbReference>
<dbReference type="NCBIfam" id="TIGR00763">
    <property type="entry name" value="lon"/>
    <property type="match status" value="1"/>
</dbReference>
<comment type="catalytic activity">
    <reaction evidence="9 10 13">
        <text>Hydrolysis of proteins in presence of ATP.</text>
        <dbReference type="EC" id="3.4.21.53"/>
    </reaction>
</comment>
<feature type="domain" description="Lon N-terminal" evidence="16">
    <location>
        <begin position="42"/>
        <end position="234"/>
    </location>
</feature>
<dbReference type="GO" id="GO:0005524">
    <property type="term" value="F:ATP binding"/>
    <property type="evidence" value="ECO:0007669"/>
    <property type="project" value="UniProtKB-UniRule"/>
</dbReference>
<dbReference type="PROSITE" id="PS51786">
    <property type="entry name" value="LON_PROTEOLYTIC"/>
    <property type="match status" value="1"/>
</dbReference>
<evidence type="ECO:0000256" key="9">
    <source>
        <dbReference type="HAMAP-Rule" id="MF_01973"/>
    </source>
</evidence>
<dbReference type="Gene3D" id="1.20.5.5270">
    <property type="match status" value="1"/>
</dbReference>
<dbReference type="EMBL" id="PHFL01000001">
    <property type="protein sequence ID" value="RFM25454.1"/>
    <property type="molecule type" value="Genomic_DNA"/>
</dbReference>
<comment type="induction">
    <text evidence="9">By heat shock.</text>
</comment>
<feature type="compositionally biased region" description="Basic and acidic residues" evidence="14">
    <location>
        <begin position="827"/>
        <end position="840"/>
    </location>
</feature>
<evidence type="ECO:0000256" key="13">
    <source>
        <dbReference type="PROSITE-ProRule" id="PRU01122"/>
    </source>
</evidence>
<dbReference type="InterPro" id="IPR003111">
    <property type="entry name" value="Lon_prtase_N"/>
</dbReference>
<keyword evidence="8 9" id="KW-0346">Stress response</keyword>
<dbReference type="Pfam" id="PF00004">
    <property type="entry name" value="AAA"/>
    <property type="match status" value="1"/>
</dbReference>
<dbReference type="EC" id="3.4.21.53" evidence="9 10"/>
<dbReference type="InterPro" id="IPR015947">
    <property type="entry name" value="PUA-like_sf"/>
</dbReference>
<keyword evidence="2 9" id="KW-0963">Cytoplasm</keyword>
<evidence type="ECO:0000256" key="6">
    <source>
        <dbReference type="ARBA" id="ARBA00022825"/>
    </source>
</evidence>
<dbReference type="GO" id="GO:0034605">
    <property type="term" value="P:cellular response to heat"/>
    <property type="evidence" value="ECO:0007669"/>
    <property type="project" value="UniProtKB-UniRule"/>
</dbReference>
<feature type="active site" evidence="9 11">
    <location>
        <position position="718"/>
    </location>
</feature>
<dbReference type="InterPro" id="IPR020568">
    <property type="entry name" value="Ribosomal_Su5_D2-typ_SF"/>
</dbReference>
<evidence type="ECO:0000256" key="14">
    <source>
        <dbReference type="SAM" id="MobiDB-lite"/>
    </source>
</evidence>
<evidence type="ECO:0000256" key="7">
    <source>
        <dbReference type="ARBA" id="ARBA00022840"/>
    </source>
</evidence>
<dbReference type="CDD" id="cd19500">
    <property type="entry name" value="RecA-like_Lon"/>
    <property type="match status" value="1"/>
</dbReference>
<evidence type="ECO:0000313" key="18">
    <source>
        <dbReference type="Proteomes" id="UP000266389"/>
    </source>
</evidence>
<dbReference type="Proteomes" id="UP000266389">
    <property type="component" value="Unassembled WGS sequence"/>
</dbReference>
<dbReference type="InterPro" id="IPR003593">
    <property type="entry name" value="AAA+_ATPase"/>
</dbReference>
<keyword evidence="5 9" id="KW-0378">Hydrolase</keyword>
<dbReference type="Gene3D" id="2.30.130.40">
    <property type="entry name" value="LON domain-like"/>
    <property type="match status" value="1"/>
</dbReference>
<keyword evidence="6 9" id="KW-0720">Serine protease</keyword>
<dbReference type="InterPro" id="IPR046336">
    <property type="entry name" value="Lon_prtase_N_sf"/>
</dbReference>
<dbReference type="AlphaFoldDB" id="A0A395M678"/>
<dbReference type="InterPro" id="IPR027065">
    <property type="entry name" value="Lon_Prtase"/>
</dbReference>
<dbReference type="Pfam" id="PF02190">
    <property type="entry name" value="LON_substr_bdg"/>
    <property type="match status" value="1"/>
</dbReference>
<sequence length="872" mass="97064">MSNDIKDNLEESSPVGLLDNLAKNIPHEPKMSESSTPIDGTLPVLPLRNTVLFPDVIIPVSVGRPKSLTLIEHLPASKQVAFVAQSDAEVDDPTPSDLFKIGTAGLVLKVLKLPDGGASVIVQGLKRVLLDEFVQREPYFICKVKVLETESMPESKLDAYARTVKQLAAKVIELSPNLPNEASYALQNIENVRFLLHFIASNLNVSAADKQAILEINTLQGRAEKIIEHLSREIQVLELTKQIQTKVKMDMDKAQREFFLRQQLKTIQAELGEYDLQTQDSLKLRELLSKKSLPDDVRDVIEKEIDKLSRIPSTSPDYSVTRNYIDTVLSLPWGIYSDTKINLHEAERVLNADHYGLEKVKSRILEYLAVLKLKSSMKAPILCFCGPPGVGKTSLGKSIARALGRQFVRVALGGVRDEAEIRGHRRTYIGAMPGRIIQGIRRAGTSNPVFMLDEIDKLGSDFRGDPASALLEVLDPAQNHTFTDHYLEVSYDLSRVLFIATANSLDTVPLALKDRMEVIQIAGYTDYEKLHIAQRYLLQRQMEEHGILPHELSISDDAMLHIINFYTREAGVRNLEREIANICRAVAKDIVLRIETGEQDRSQIPPTKIEVKDLKKYLGLEKYFPEMSEPIQLSGVAIGLAWTPSGGDILFIESTVTKGSGRLTLTGQLGDVMKESAQAALSYLKSCAEYFRIPDAAFRYWDVHLHIPQGAIPKDGPSAGVSILTSLASIYTQRKVKPRIAMTGEITLRGHILPVGGIKEKILAARRAGIVEILLPEKNRNDVLEIMETNSDAVAGLSFRFFSEMDDLIDYALEPISAEEAERLYRGLDRYEEEPHKPLEQDEEPASSSSVAAKKNTKKGDLMIKLSNTQAP</sequence>
<comment type="subcellular location">
    <subcellularLocation>
        <location evidence="1 9 10">Cytoplasm</location>
    </subcellularLocation>
</comment>
<dbReference type="Pfam" id="PF22667">
    <property type="entry name" value="Lon_lid"/>
    <property type="match status" value="1"/>
</dbReference>
<dbReference type="InterPro" id="IPR004815">
    <property type="entry name" value="Lon_bac/euk-typ"/>
</dbReference>
<dbReference type="SMART" id="SM00464">
    <property type="entry name" value="LON"/>
    <property type="match status" value="1"/>
</dbReference>
<dbReference type="Pfam" id="PF05362">
    <property type="entry name" value="Lon_C"/>
    <property type="match status" value="1"/>
</dbReference>
<dbReference type="PROSITE" id="PS51787">
    <property type="entry name" value="LON_N"/>
    <property type="match status" value="1"/>
</dbReference>
<evidence type="ECO:0000256" key="11">
    <source>
        <dbReference type="PIRSR" id="PIRSR001174-1"/>
    </source>
</evidence>
<dbReference type="HAMAP" id="MF_01973">
    <property type="entry name" value="lon_bact"/>
    <property type="match status" value="1"/>
</dbReference>
<evidence type="ECO:0000256" key="5">
    <source>
        <dbReference type="ARBA" id="ARBA00022801"/>
    </source>
</evidence>
<organism evidence="17 18">
    <name type="scientific">Candidatus Thermochlorobacter aerophilus</name>
    <dbReference type="NCBI Taxonomy" id="1868324"/>
    <lineage>
        <taxon>Bacteria</taxon>
        <taxon>Pseudomonadati</taxon>
        <taxon>Chlorobiota</taxon>
        <taxon>Chlorobiia</taxon>
        <taxon>Chlorobiales</taxon>
        <taxon>Candidatus Thermochlorobacteriaceae</taxon>
        <taxon>Candidatus Thermochlorobacter</taxon>
    </lineage>
</organism>
<dbReference type="GO" id="GO:0004176">
    <property type="term" value="F:ATP-dependent peptidase activity"/>
    <property type="evidence" value="ECO:0007669"/>
    <property type="project" value="UniProtKB-UniRule"/>
</dbReference>
<evidence type="ECO:0000256" key="10">
    <source>
        <dbReference type="PIRNR" id="PIRNR001174"/>
    </source>
</evidence>
<dbReference type="InterPro" id="IPR054594">
    <property type="entry name" value="Lon_lid"/>
</dbReference>
<keyword evidence="4 9" id="KW-0547">Nucleotide-binding</keyword>
<dbReference type="SUPFAM" id="SSF54211">
    <property type="entry name" value="Ribosomal protein S5 domain 2-like"/>
    <property type="match status" value="1"/>
</dbReference>
<dbReference type="Gene3D" id="1.20.58.1480">
    <property type="match status" value="1"/>
</dbReference>
<dbReference type="InterPro" id="IPR027543">
    <property type="entry name" value="Lon_bac"/>
</dbReference>
<evidence type="ECO:0000256" key="1">
    <source>
        <dbReference type="ARBA" id="ARBA00004496"/>
    </source>
</evidence>
<dbReference type="GO" id="GO:0005737">
    <property type="term" value="C:cytoplasm"/>
    <property type="evidence" value="ECO:0007669"/>
    <property type="project" value="UniProtKB-SubCell"/>
</dbReference>
<dbReference type="GO" id="GO:0004252">
    <property type="term" value="F:serine-type endopeptidase activity"/>
    <property type="evidence" value="ECO:0007669"/>
    <property type="project" value="UniProtKB-UniRule"/>
</dbReference>